<evidence type="ECO:0008006" key="4">
    <source>
        <dbReference type="Google" id="ProtNLM"/>
    </source>
</evidence>
<evidence type="ECO:0000313" key="2">
    <source>
        <dbReference type="EMBL" id="PWJ59378.1"/>
    </source>
</evidence>
<dbReference type="RefSeq" id="WP_109673270.1">
    <property type="nucleotide sequence ID" value="NZ_QGDT01000002.1"/>
</dbReference>
<name>A0A316APG3_9BACT</name>
<dbReference type="OrthoDB" id="963444at2"/>
<keyword evidence="3" id="KW-1185">Reference proteome</keyword>
<organism evidence="2 3">
    <name type="scientific">Dyadobacter jejuensis</name>
    <dbReference type="NCBI Taxonomy" id="1082580"/>
    <lineage>
        <taxon>Bacteria</taxon>
        <taxon>Pseudomonadati</taxon>
        <taxon>Bacteroidota</taxon>
        <taxon>Cytophagia</taxon>
        <taxon>Cytophagales</taxon>
        <taxon>Spirosomataceae</taxon>
        <taxon>Dyadobacter</taxon>
    </lineage>
</organism>
<comment type="caution">
    <text evidence="2">The sequence shown here is derived from an EMBL/GenBank/DDBJ whole genome shotgun (WGS) entry which is preliminary data.</text>
</comment>
<feature type="chain" id="PRO_5016325970" description="C1q domain-containing protein" evidence="1">
    <location>
        <begin position="24"/>
        <end position="224"/>
    </location>
</feature>
<accession>A0A316APG3</accession>
<evidence type="ECO:0000313" key="3">
    <source>
        <dbReference type="Proteomes" id="UP000245880"/>
    </source>
</evidence>
<dbReference type="Gene3D" id="2.60.120.40">
    <property type="match status" value="1"/>
</dbReference>
<dbReference type="AlphaFoldDB" id="A0A316APG3"/>
<sequence>MKMNKIFTTALFFAFTASTTLFAQVKIGTNPTSIDPTNNLEVEASTPDRVIAIDKTTGKVTIKDGTEGDGKILTSDINGTASWKTPLSQNTELWIYAKSTVDQAIPTGYTKILFDTELEDRGNNFSPGTSQVIVPSSGIYQVNAGLKKVTNTSSTFNIGLTIYVNGTSAFAGYDDSWTENAKPNVNISNSIFLNAGDVVDVRIKSSFAKYSIAEGHFTMIKLSN</sequence>
<feature type="signal peptide" evidence="1">
    <location>
        <begin position="1"/>
        <end position="23"/>
    </location>
</feature>
<gene>
    <name evidence="2" type="ORF">CLV98_102211</name>
</gene>
<dbReference type="SUPFAM" id="SSF49842">
    <property type="entry name" value="TNF-like"/>
    <property type="match status" value="1"/>
</dbReference>
<proteinExistence type="predicted"/>
<dbReference type="EMBL" id="QGDT01000002">
    <property type="protein sequence ID" value="PWJ59378.1"/>
    <property type="molecule type" value="Genomic_DNA"/>
</dbReference>
<reference evidence="2 3" key="1">
    <citation type="submission" date="2018-03" db="EMBL/GenBank/DDBJ databases">
        <title>Genomic Encyclopedia of Archaeal and Bacterial Type Strains, Phase II (KMG-II): from individual species to whole genera.</title>
        <authorList>
            <person name="Goeker M."/>
        </authorList>
    </citation>
    <scope>NUCLEOTIDE SEQUENCE [LARGE SCALE GENOMIC DNA]</scope>
    <source>
        <strain evidence="2 3">DSM 100346</strain>
    </source>
</reference>
<dbReference type="InterPro" id="IPR008983">
    <property type="entry name" value="Tumour_necrosis_fac-like_dom"/>
</dbReference>
<protein>
    <recommendedName>
        <fullName evidence="4">C1q domain-containing protein</fullName>
    </recommendedName>
</protein>
<dbReference type="Proteomes" id="UP000245880">
    <property type="component" value="Unassembled WGS sequence"/>
</dbReference>
<keyword evidence="1" id="KW-0732">Signal</keyword>
<evidence type="ECO:0000256" key="1">
    <source>
        <dbReference type="SAM" id="SignalP"/>
    </source>
</evidence>